<sequence length="313" mass="34191">ESQVYGKLVTSAVAKQYPFKKIRVIYDVPDRIGRNFKNKDAVPDELKAGVVYEATCSQCNNSYIGQTCRHLKTRINEHLSDQKKFLPQPLKIPASNKKKKKNSQNPIPLYSGPITRSRTGKLPSSSIKLYKDDIDELLKQTTVKLKNEQPPIPKSAIKTFSYNMSTGDTNRLNDIHGGTGCGSGQCPAGDTSSTIPTGRLLQYIQQQLIIVNVNYLLGGNFQLDGHTDVIEGGDTILSDANYTLDGGLGLRKTTIKNANVIGLHGDFTSNAGTISSAGNFVLCGGGIGLVIGEFDGLINFEFFTYYLIHIVLN</sequence>
<reference evidence="2" key="1">
    <citation type="submission" date="2021-02" db="EMBL/GenBank/DDBJ databases">
        <authorList>
            <person name="Nowell W R."/>
        </authorList>
    </citation>
    <scope>NUCLEOTIDE SEQUENCE</scope>
</reference>
<evidence type="ECO:0000313" key="3">
    <source>
        <dbReference type="Proteomes" id="UP000663874"/>
    </source>
</evidence>
<name>A0A820ACT1_9BILA</name>
<proteinExistence type="predicted"/>
<evidence type="ECO:0008006" key="4">
    <source>
        <dbReference type="Google" id="ProtNLM"/>
    </source>
</evidence>
<dbReference type="AlphaFoldDB" id="A0A820ACT1"/>
<organism evidence="2 3">
    <name type="scientific">Rotaria sordida</name>
    <dbReference type="NCBI Taxonomy" id="392033"/>
    <lineage>
        <taxon>Eukaryota</taxon>
        <taxon>Metazoa</taxon>
        <taxon>Spiralia</taxon>
        <taxon>Gnathifera</taxon>
        <taxon>Rotifera</taxon>
        <taxon>Eurotatoria</taxon>
        <taxon>Bdelloidea</taxon>
        <taxon>Philodinida</taxon>
        <taxon>Philodinidae</taxon>
        <taxon>Rotaria</taxon>
    </lineage>
</organism>
<evidence type="ECO:0000313" key="2">
    <source>
        <dbReference type="EMBL" id="CAF4183181.1"/>
    </source>
</evidence>
<feature type="region of interest" description="Disordered" evidence="1">
    <location>
        <begin position="86"/>
        <end position="115"/>
    </location>
</feature>
<gene>
    <name evidence="2" type="ORF">FNK824_LOCUS35336</name>
</gene>
<comment type="caution">
    <text evidence="2">The sequence shown here is derived from an EMBL/GenBank/DDBJ whole genome shotgun (WGS) entry which is preliminary data.</text>
</comment>
<dbReference type="EMBL" id="CAJOBE010014847">
    <property type="protein sequence ID" value="CAF4183181.1"/>
    <property type="molecule type" value="Genomic_DNA"/>
</dbReference>
<dbReference type="Proteomes" id="UP000663874">
    <property type="component" value="Unassembled WGS sequence"/>
</dbReference>
<evidence type="ECO:0000256" key="1">
    <source>
        <dbReference type="SAM" id="MobiDB-lite"/>
    </source>
</evidence>
<protein>
    <recommendedName>
        <fullName evidence="4">GIY-YIG domain-containing protein</fullName>
    </recommendedName>
</protein>
<accession>A0A820ACT1</accession>
<feature type="non-terminal residue" evidence="2">
    <location>
        <position position="313"/>
    </location>
</feature>